<dbReference type="EMBL" id="JAMSHJ010000003">
    <property type="protein sequence ID" value="KAI5429257.1"/>
    <property type="molecule type" value="Genomic_DNA"/>
</dbReference>
<protein>
    <submittedName>
        <fullName evidence="1">Uncharacterized protein</fullName>
    </submittedName>
</protein>
<proteinExistence type="predicted"/>
<comment type="caution">
    <text evidence="1">The sequence shown here is derived from an EMBL/GenBank/DDBJ whole genome shotgun (WGS) entry which is preliminary data.</text>
</comment>
<accession>A0A9D4XYH3</accession>
<dbReference type="AlphaFoldDB" id="A0A9D4XYH3"/>
<keyword evidence="2" id="KW-1185">Reference proteome</keyword>
<gene>
    <name evidence="1" type="ORF">KIW84_034034</name>
</gene>
<dbReference type="Proteomes" id="UP001058974">
    <property type="component" value="Chromosome 3"/>
</dbReference>
<name>A0A9D4XYH3_PEA</name>
<reference evidence="1 2" key="1">
    <citation type="journal article" date="2022" name="Nat. Genet.">
        <title>Improved pea reference genome and pan-genome highlight genomic features and evolutionary characteristics.</title>
        <authorList>
            <person name="Yang T."/>
            <person name="Liu R."/>
            <person name="Luo Y."/>
            <person name="Hu S."/>
            <person name="Wang D."/>
            <person name="Wang C."/>
            <person name="Pandey M.K."/>
            <person name="Ge S."/>
            <person name="Xu Q."/>
            <person name="Li N."/>
            <person name="Li G."/>
            <person name="Huang Y."/>
            <person name="Saxena R.K."/>
            <person name="Ji Y."/>
            <person name="Li M."/>
            <person name="Yan X."/>
            <person name="He Y."/>
            <person name="Liu Y."/>
            <person name="Wang X."/>
            <person name="Xiang C."/>
            <person name="Varshney R.K."/>
            <person name="Ding H."/>
            <person name="Gao S."/>
            <person name="Zong X."/>
        </authorList>
    </citation>
    <scope>NUCLEOTIDE SEQUENCE [LARGE SCALE GENOMIC DNA]</scope>
    <source>
        <strain evidence="1 2">cv. Zhongwan 6</strain>
    </source>
</reference>
<evidence type="ECO:0000313" key="2">
    <source>
        <dbReference type="Proteomes" id="UP001058974"/>
    </source>
</evidence>
<organism evidence="1 2">
    <name type="scientific">Pisum sativum</name>
    <name type="common">Garden pea</name>
    <name type="synonym">Lathyrus oleraceus</name>
    <dbReference type="NCBI Taxonomy" id="3888"/>
    <lineage>
        <taxon>Eukaryota</taxon>
        <taxon>Viridiplantae</taxon>
        <taxon>Streptophyta</taxon>
        <taxon>Embryophyta</taxon>
        <taxon>Tracheophyta</taxon>
        <taxon>Spermatophyta</taxon>
        <taxon>Magnoliopsida</taxon>
        <taxon>eudicotyledons</taxon>
        <taxon>Gunneridae</taxon>
        <taxon>Pentapetalae</taxon>
        <taxon>rosids</taxon>
        <taxon>fabids</taxon>
        <taxon>Fabales</taxon>
        <taxon>Fabaceae</taxon>
        <taxon>Papilionoideae</taxon>
        <taxon>50 kb inversion clade</taxon>
        <taxon>NPAAA clade</taxon>
        <taxon>Hologalegina</taxon>
        <taxon>IRL clade</taxon>
        <taxon>Fabeae</taxon>
        <taxon>Lathyrus</taxon>
    </lineage>
</organism>
<evidence type="ECO:0000313" key="1">
    <source>
        <dbReference type="EMBL" id="KAI5429257.1"/>
    </source>
</evidence>
<sequence>MVQQVFWDFVWLEVSHINESILLNSNEFLHFCSRTYLAFTNVLTFYRAFSRRRVSGMLNWHQLRLLEVEPVIRAHKLHSFLLNSHIPVRLTSIESATDNHISPEFEAWEQQDQLLLVWIGLGCCNRASMDTWLKVGHPGGLDITMILLAGFSQVVVCTAGLSIALILTLQFSIWSGSAGFAPGSMEGSGTDSKKSMEPKQVGAEYSQLAVRKFKLVMVLLQGLAQVCCRIGYYSSWCSKANAVGGKKLQSLRHDQVGIKVKKPNPQSKIKANMDMKHGTRIRVMMEDLGF</sequence>
<dbReference type="Gramene" id="Psat03G0403400-T1">
    <property type="protein sequence ID" value="KAI5429257.1"/>
    <property type="gene ID" value="KIW84_034034"/>
</dbReference>